<dbReference type="InterPro" id="IPR037524">
    <property type="entry name" value="PA14/GLEYA"/>
</dbReference>
<dbReference type="Gene3D" id="3.90.182.10">
    <property type="entry name" value="Toxin - Anthrax Protective Antigen,domain 1"/>
    <property type="match status" value="1"/>
</dbReference>
<evidence type="ECO:0000256" key="1">
    <source>
        <dbReference type="SAM" id="MobiDB-lite"/>
    </source>
</evidence>
<feature type="domain" description="PA14" evidence="2">
    <location>
        <begin position="57"/>
        <end position="206"/>
    </location>
</feature>
<dbReference type="InterPro" id="IPR011658">
    <property type="entry name" value="PA14_dom"/>
</dbReference>
<sequence>MTIEIEDSSPWDEAYHDDPVDPQPRASRIRRSQSILSSFLILIASSSLTALPAKAAVTGTGLSIYYMNSGSWSTPPAAFTTGTCATGTGEINFNWGGSGPSGCNSDNFTAYANGYILAPFSGSIDFCEQTDDQFYMNLNGALAINDTSAKAAATGNSCNGTSSFTMVAGSSYPIDVWMHEMSGGAEWRLLWKYNGAANYSIVPLANLNPTAFVVPDVTLSFSAPTSATYRQSVNLTATSDAPGKITFFAAGRVIPGCKSLIAVQSGASYSSTCKYKASLHGQISLHFSIAPTNGANPGRSNTTTLLSSVRGSKR</sequence>
<reference evidence="3" key="1">
    <citation type="submission" date="2020-05" db="EMBL/GenBank/DDBJ databases">
        <authorList>
            <person name="Chiriac C."/>
            <person name="Salcher M."/>
            <person name="Ghai R."/>
            <person name="Kavagutti S V."/>
        </authorList>
    </citation>
    <scope>NUCLEOTIDE SEQUENCE</scope>
</reference>
<dbReference type="EMBL" id="CAEZUY010000125">
    <property type="protein sequence ID" value="CAB4620274.1"/>
    <property type="molecule type" value="Genomic_DNA"/>
</dbReference>
<dbReference type="PROSITE" id="PS51820">
    <property type="entry name" value="PA14"/>
    <property type="match status" value="1"/>
</dbReference>
<protein>
    <submittedName>
        <fullName evidence="3">Unannotated protein</fullName>
    </submittedName>
</protein>
<gene>
    <name evidence="3" type="ORF">UFOPK1863_01003</name>
</gene>
<evidence type="ECO:0000313" key="3">
    <source>
        <dbReference type="EMBL" id="CAB4620274.1"/>
    </source>
</evidence>
<dbReference type="SMART" id="SM00758">
    <property type="entry name" value="PA14"/>
    <property type="match status" value="1"/>
</dbReference>
<organism evidence="3">
    <name type="scientific">freshwater metagenome</name>
    <dbReference type="NCBI Taxonomy" id="449393"/>
    <lineage>
        <taxon>unclassified sequences</taxon>
        <taxon>metagenomes</taxon>
        <taxon>ecological metagenomes</taxon>
    </lineage>
</organism>
<dbReference type="Pfam" id="PF07691">
    <property type="entry name" value="PA14"/>
    <property type="match status" value="1"/>
</dbReference>
<dbReference type="SUPFAM" id="SSF56988">
    <property type="entry name" value="Anthrax protective antigen"/>
    <property type="match status" value="1"/>
</dbReference>
<proteinExistence type="predicted"/>
<accession>A0A6J6IAE7</accession>
<name>A0A6J6IAE7_9ZZZZ</name>
<feature type="region of interest" description="Disordered" evidence="1">
    <location>
        <begin position="295"/>
        <end position="314"/>
    </location>
</feature>
<feature type="region of interest" description="Disordered" evidence="1">
    <location>
        <begin position="1"/>
        <end position="26"/>
    </location>
</feature>
<feature type="compositionally biased region" description="Acidic residues" evidence="1">
    <location>
        <begin position="1"/>
        <end position="10"/>
    </location>
</feature>
<evidence type="ECO:0000259" key="2">
    <source>
        <dbReference type="PROSITE" id="PS51820"/>
    </source>
</evidence>
<dbReference type="AlphaFoldDB" id="A0A6J6IAE7"/>